<dbReference type="Proteomes" id="UP000002320">
    <property type="component" value="Unassembled WGS sequence"/>
</dbReference>
<dbReference type="VEuPathDB" id="VectorBase:CPIJ000464"/>
<name>B0W0A0_CULQU</name>
<proteinExistence type="predicted"/>
<evidence type="ECO:0000313" key="1">
    <source>
        <dbReference type="EMBL" id="EDS39638.1"/>
    </source>
</evidence>
<dbReference type="OrthoDB" id="10063099at2759"/>
<protein>
    <submittedName>
        <fullName evidence="1 2">Uncharacterized protein</fullName>
    </submittedName>
</protein>
<dbReference type="HOGENOM" id="CLU_2906278_0_0_1"/>
<keyword evidence="3" id="KW-1185">Reference proteome</keyword>
<dbReference type="KEGG" id="cqu:CpipJ_CPIJ000464"/>
<dbReference type="EnsemblMetazoa" id="CPIJ000464-RA">
    <property type="protein sequence ID" value="CPIJ000464-PA"/>
    <property type="gene ID" value="CPIJ000464"/>
</dbReference>
<dbReference type="VEuPathDB" id="VectorBase:CQUJHB015259"/>
<accession>B0W0A0</accession>
<evidence type="ECO:0000313" key="3">
    <source>
        <dbReference type="Proteomes" id="UP000002320"/>
    </source>
</evidence>
<sequence>MLFQVDNVRLPSWQSQLKGAKEWILAPPPECYYSFVLDTNKWYHKTNVLSGEISITVGAEYD</sequence>
<organism>
    <name type="scientific">Culex quinquefasciatus</name>
    <name type="common">Southern house mosquito</name>
    <name type="synonym">Culex pungens</name>
    <dbReference type="NCBI Taxonomy" id="7176"/>
    <lineage>
        <taxon>Eukaryota</taxon>
        <taxon>Metazoa</taxon>
        <taxon>Ecdysozoa</taxon>
        <taxon>Arthropoda</taxon>
        <taxon>Hexapoda</taxon>
        <taxon>Insecta</taxon>
        <taxon>Pterygota</taxon>
        <taxon>Neoptera</taxon>
        <taxon>Endopterygota</taxon>
        <taxon>Diptera</taxon>
        <taxon>Nematocera</taxon>
        <taxon>Culicoidea</taxon>
        <taxon>Culicidae</taxon>
        <taxon>Culicinae</taxon>
        <taxon>Culicini</taxon>
        <taxon>Culex</taxon>
        <taxon>Culex</taxon>
    </lineage>
</organism>
<reference evidence="2" key="2">
    <citation type="submission" date="2021-02" db="UniProtKB">
        <authorList>
            <consortium name="EnsemblMetazoa"/>
        </authorList>
    </citation>
    <scope>IDENTIFICATION</scope>
    <source>
        <strain evidence="2">JHB</strain>
    </source>
</reference>
<dbReference type="EMBL" id="DS231817">
    <property type="protein sequence ID" value="EDS39638.1"/>
    <property type="molecule type" value="Genomic_DNA"/>
</dbReference>
<evidence type="ECO:0000313" key="2">
    <source>
        <dbReference type="EnsemblMetazoa" id="CPIJ000464-PA"/>
    </source>
</evidence>
<dbReference type="InParanoid" id="B0W0A0"/>
<dbReference type="STRING" id="7176.B0W0A0"/>
<reference evidence="1" key="1">
    <citation type="submission" date="2007-03" db="EMBL/GenBank/DDBJ databases">
        <title>Annotation of Culex pipiens quinquefasciatus.</title>
        <authorList>
            <consortium name="The Broad Institute Genome Sequencing Platform"/>
            <person name="Atkinson P.W."/>
            <person name="Hemingway J."/>
            <person name="Christensen B.M."/>
            <person name="Higgs S."/>
            <person name="Kodira C."/>
            <person name="Hannick L."/>
            <person name="Megy K."/>
            <person name="O'Leary S."/>
            <person name="Pearson M."/>
            <person name="Haas B.J."/>
            <person name="Mauceli E."/>
            <person name="Wortman J.R."/>
            <person name="Lee N.H."/>
            <person name="Guigo R."/>
            <person name="Stanke M."/>
            <person name="Alvarado L."/>
            <person name="Amedeo P."/>
            <person name="Antoine C.H."/>
            <person name="Arensburger P."/>
            <person name="Bidwell S.L."/>
            <person name="Crawford M."/>
            <person name="Camaro F."/>
            <person name="Devon K."/>
            <person name="Engels R."/>
            <person name="Hammond M."/>
            <person name="Howarth C."/>
            <person name="Koehrsen M."/>
            <person name="Lawson D."/>
            <person name="Montgomery P."/>
            <person name="Nene V."/>
            <person name="Nusbaum C."/>
            <person name="Puiu D."/>
            <person name="Romero-Severson J."/>
            <person name="Severson D.W."/>
            <person name="Shumway M."/>
            <person name="Sisk P."/>
            <person name="Stolte C."/>
            <person name="Zeng Q."/>
            <person name="Eisenstadt E."/>
            <person name="Fraser-Liggett C."/>
            <person name="Strausberg R."/>
            <person name="Galagan J."/>
            <person name="Birren B."/>
            <person name="Collins F.H."/>
        </authorList>
    </citation>
    <scope>NUCLEOTIDE SEQUENCE [LARGE SCALE GENOMIC DNA]</scope>
    <source>
        <strain evidence="1">JHB</strain>
    </source>
</reference>
<dbReference type="AlphaFoldDB" id="B0W0A0"/>
<gene>
    <name evidence="2" type="primary">6031317</name>
    <name evidence="1" type="ORF">CpipJ_CPIJ000464</name>
</gene>